<organism evidence="1 2">
    <name type="scientific">Portunus trituberculatus</name>
    <name type="common">Swimming crab</name>
    <name type="synonym">Neptunus trituberculatus</name>
    <dbReference type="NCBI Taxonomy" id="210409"/>
    <lineage>
        <taxon>Eukaryota</taxon>
        <taxon>Metazoa</taxon>
        <taxon>Ecdysozoa</taxon>
        <taxon>Arthropoda</taxon>
        <taxon>Crustacea</taxon>
        <taxon>Multicrustacea</taxon>
        <taxon>Malacostraca</taxon>
        <taxon>Eumalacostraca</taxon>
        <taxon>Eucarida</taxon>
        <taxon>Decapoda</taxon>
        <taxon>Pleocyemata</taxon>
        <taxon>Brachyura</taxon>
        <taxon>Eubrachyura</taxon>
        <taxon>Portunoidea</taxon>
        <taxon>Portunidae</taxon>
        <taxon>Portuninae</taxon>
        <taxon>Portunus</taxon>
    </lineage>
</organism>
<protein>
    <submittedName>
        <fullName evidence="1">Uncharacterized protein</fullName>
    </submittedName>
</protein>
<comment type="caution">
    <text evidence="1">The sequence shown here is derived from an EMBL/GenBank/DDBJ whole genome shotgun (WGS) entry which is preliminary data.</text>
</comment>
<name>A0A5B7DDU5_PORTR</name>
<gene>
    <name evidence="1" type="ORF">E2C01_012147</name>
</gene>
<accession>A0A5B7DDU5</accession>
<keyword evidence="2" id="KW-1185">Reference proteome</keyword>
<reference evidence="1 2" key="1">
    <citation type="submission" date="2019-05" db="EMBL/GenBank/DDBJ databases">
        <title>Another draft genome of Portunus trituberculatus and its Hox gene families provides insights of decapod evolution.</title>
        <authorList>
            <person name="Jeong J.-H."/>
            <person name="Song I."/>
            <person name="Kim S."/>
            <person name="Choi T."/>
            <person name="Kim D."/>
            <person name="Ryu S."/>
            <person name="Kim W."/>
        </authorList>
    </citation>
    <scope>NUCLEOTIDE SEQUENCE [LARGE SCALE GENOMIC DNA]</scope>
    <source>
        <tissue evidence="1">Muscle</tissue>
    </source>
</reference>
<sequence>MSDKPSHVAVVACSVVGYYNKPDVAAMPSVYTLPVRNGPPAPQQSTVLGRAKPIAQVNRHSIYVSAPMVTQQGCKITTRERSDAASPKRLTLTHATTHYYFTSGYRRKIRPAVDRFSRLSWRCPPRTSNSTAMRCRTSIPRWLPSYLVTGISRAIGVGGVRGGLGLLERDGGCMNGLGGGGGGGEGDDGSLLRRVGVLGLVEDEEEVVVAAVAEEDG</sequence>
<proteinExistence type="predicted"/>
<evidence type="ECO:0000313" key="1">
    <source>
        <dbReference type="EMBL" id="MPC19235.1"/>
    </source>
</evidence>
<dbReference type="AlphaFoldDB" id="A0A5B7DDU5"/>
<dbReference type="EMBL" id="VSRR010000753">
    <property type="protein sequence ID" value="MPC19235.1"/>
    <property type="molecule type" value="Genomic_DNA"/>
</dbReference>
<evidence type="ECO:0000313" key="2">
    <source>
        <dbReference type="Proteomes" id="UP000324222"/>
    </source>
</evidence>
<dbReference type="Proteomes" id="UP000324222">
    <property type="component" value="Unassembled WGS sequence"/>
</dbReference>